<comment type="similarity">
    <text evidence="1">Belongs to the methyltransferase superfamily.</text>
</comment>
<dbReference type="OrthoDB" id="411785at2759"/>
<feature type="compositionally biased region" description="Basic residues" evidence="9">
    <location>
        <begin position="280"/>
        <end position="292"/>
    </location>
</feature>
<keyword evidence="3" id="KW-0808">Transferase</keyword>
<evidence type="ECO:0000256" key="7">
    <source>
        <dbReference type="ARBA" id="ARBA00071300"/>
    </source>
</evidence>
<evidence type="ECO:0000256" key="9">
    <source>
        <dbReference type="SAM" id="MobiDB-lite"/>
    </source>
</evidence>
<dbReference type="FunFam" id="3.40.50.150:FF:000150">
    <property type="entry name" value="methyltransferase-like protein 13 isoform X1"/>
    <property type="match status" value="1"/>
</dbReference>
<dbReference type="PANTHER" id="PTHR12176:SF78">
    <property type="entry name" value="EEF1A LYSINE AND N-TERMINAL METHYLTRANSFERASE"/>
    <property type="match status" value="1"/>
</dbReference>
<dbReference type="GO" id="GO:0005737">
    <property type="term" value="C:cytoplasm"/>
    <property type="evidence" value="ECO:0007669"/>
    <property type="project" value="UniProtKB-ARBA"/>
</dbReference>
<evidence type="ECO:0000313" key="12">
    <source>
        <dbReference type="RefSeq" id="XP_008054436.1"/>
    </source>
</evidence>
<protein>
    <recommendedName>
        <fullName evidence="7">eEF1A lysine and N-terminal methyltransferase</fullName>
    </recommendedName>
    <alternativeName>
        <fullName evidence="8">Methyltransferase-like protein 13</fullName>
    </alternativeName>
</protein>
<dbReference type="Gene3D" id="3.40.50.150">
    <property type="entry name" value="Vaccinia Virus protein VP39"/>
    <property type="match status" value="2"/>
</dbReference>
<dbReference type="Proteomes" id="UP000189704">
    <property type="component" value="Unplaced"/>
</dbReference>
<name>A0A1U7TL18_CARSF</name>
<dbReference type="InterPro" id="IPR051419">
    <property type="entry name" value="Lys/N-term_MeTrsfase_sf"/>
</dbReference>
<evidence type="ECO:0000256" key="4">
    <source>
        <dbReference type="ARBA" id="ARBA00023268"/>
    </source>
</evidence>
<evidence type="ECO:0000256" key="6">
    <source>
        <dbReference type="ARBA" id="ARBA00062814"/>
    </source>
</evidence>
<dbReference type="PANTHER" id="PTHR12176">
    <property type="entry name" value="SAM-DEPENDENT METHYLTRANSFERASE SUPERFAMILY PROTEIN"/>
    <property type="match status" value="1"/>
</dbReference>
<evidence type="ECO:0000256" key="3">
    <source>
        <dbReference type="ARBA" id="ARBA00022679"/>
    </source>
</evidence>
<dbReference type="InterPro" id="IPR041698">
    <property type="entry name" value="Methyltransf_25"/>
</dbReference>
<dbReference type="SUPFAM" id="SSF53335">
    <property type="entry name" value="S-adenosyl-L-methionine-dependent methyltransferases"/>
    <property type="match status" value="2"/>
</dbReference>
<keyword evidence="2" id="KW-0489">Methyltransferase</keyword>
<accession>A0A1U7TL18</accession>
<evidence type="ECO:0000256" key="5">
    <source>
        <dbReference type="ARBA" id="ARBA00057391"/>
    </source>
</evidence>
<dbReference type="Pfam" id="PF13649">
    <property type="entry name" value="Methyltransf_25"/>
    <property type="match status" value="1"/>
</dbReference>
<dbReference type="NCBIfam" id="NF037959">
    <property type="entry name" value="MFS_SpdSyn"/>
    <property type="match status" value="1"/>
</dbReference>
<gene>
    <name evidence="12" type="primary">METTL13</name>
</gene>
<comment type="function">
    <text evidence="5">Dual methyltransferase that catalyzes methylation of elongation factor 1-alpha (EEF1A1 and EEF1A2) at two different positions, and is therefore involved in the regulation of mRNA translation. Via its C-terminus, methylates EEF1A1 and EEF1A2 at the N-terminal residue 'Gly-2'. Via its N-terminus dimethylates EEF1A1 and EEF1A2 at residue 'Lys-55'. Has no activity towards core histones H2A, H2B, H3 and H4.</text>
</comment>
<evidence type="ECO:0000313" key="11">
    <source>
        <dbReference type="Proteomes" id="UP000189704"/>
    </source>
</evidence>
<dbReference type="Pfam" id="PF01564">
    <property type="entry name" value="Spermine_synth"/>
    <property type="match status" value="1"/>
</dbReference>
<keyword evidence="11" id="KW-1185">Reference proteome</keyword>
<dbReference type="InterPro" id="IPR029063">
    <property type="entry name" value="SAM-dependent_MTases_sf"/>
</dbReference>
<evidence type="ECO:0000256" key="8">
    <source>
        <dbReference type="ARBA" id="ARBA00081503"/>
    </source>
</evidence>
<organism evidence="11 12">
    <name type="scientific">Carlito syrichta</name>
    <name type="common">Philippine tarsier</name>
    <name type="synonym">Tarsius syrichta</name>
    <dbReference type="NCBI Taxonomy" id="1868482"/>
    <lineage>
        <taxon>Eukaryota</taxon>
        <taxon>Metazoa</taxon>
        <taxon>Chordata</taxon>
        <taxon>Craniata</taxon>
        <taxon>Vertebrata</taxon>
        <taxon>Euteleostomi</taxon>
        <taxon>Mammalia</taxon>
        <taxon>Eutheria</taxon>
        <taxon>Euarchontoglires</taxon>
        <taxon>Primates</taxon>
        <taxon>Haplorrhini</taxon>
        <taxon>Tarsiiformes</taxon>
        <taxon>Tarsiidae</taxon>
        <taxon>Carlito</taxon>
    </lineage>
</organism>
<dbReference type="GeneID" id="103258582"/>
<dbReference type="FunFam" id="3.40.50.150:FF:000110">
    <property type="entry name" value="methyltransferase-like protein 13 isoform X1"/>
    <property type="match status" value="1"/>
</dbReference>
<evidence type="ECO:0000259" key="10">
    <source>
        <dbReference type="Pfam" id="PF13649"/>
    </source>
</evidence>
<evidence type="ECO:0000256" key="2">
    <source>
        <dbReference type="ARBA" id="ARBA00022603"/>
    </source>
</evidence>
<dbReference type="AlphaFoldDB" id="A0A1U7TL18"/>
<keyword evidence="4" id="KW-0511">Multifunctional enzyme</keyword>
<evidence type="ECO:0000256" key="1">
    <source>
        <dbReference type="ARBA" id="ARBA00008361"/>
    </source>
</evidence>
<reference evidence="12" key="1">
    <citation type="submission" date="2025-08" db="UniProtKB">
        <authorList>
            <consortium name="RefSeq"/>
        </authorList>
    </citation>
    <scope>IDENTIFICATION</scope>
</reference>
<dbReference type="GO" id="GO:0032259">
    <property type="term" value="P:methylation"/>
    <property type="evidence" value="ECO:0007669"/>
    <property type="project" value="UniProtKB-KW"/>
</dbReference>
<dbReference type="CTD" id="51603"/>
<dbReference type="CDD" id="cd02440">
    <property type="entry name" value="AdoMet_MTases"/>
    <property type="match status" value="2"/>
</dbReference>
<feature type="domain" description="Methyltransferase" evidence="10">
    <location>
        <begin position="52"/>
        <end position="147"/>
    </location>
</feature>
<feature type="region of interest" description="Disordered" evidence="9">
    <location>
        <begin position="277"/>
        <end position="297"/>
    </location>
</feature>
<sequence>MNLLPKSSKEFGSVDYWEKFFQQRGKKAFEWYGTYLDLCGVLHKYIKPRERVLVIGCGNSELSEQLYDVGYQDIVNVDISEVVIKQMKERNASQRPQMSFLKMDMMHMEFPDASFQVVLDKGTLDAVLTDEEEETLQQVDRMLAEVGRVLQGRETEWLFGMEEGRKHLAASAGFRRLITVALHRGQQYEDMDSIQAELSSRVMELAPAGMPTQQQVPFLSVGGDIGVRTVRHRDCSSISGDYVIEDVQGDDKRYFRRLVFLSNRNVVQSEARLLQDVSHRAQKKRKKDRRKQRPADVPEDLPVAIDKSYLCCEHHKAMVAGLALLRNPELLLETPLALLLVGLGGGSLPLFVHDHFPKSCIDAVEIDPSMLEVATQWFGFSQSERMKVHIADGLDYVSSLAGGEEARPHYDVIMFDVDSKDPTLGMSCPPPAFVDQPFLQKVKSILTPEGVFILNLVCRDLGLKDSVLAGLKAVFPLLYVRRIEGEVNEILFCQLHPEQKLATPELLETAQALERTLQKPGRGWDDTYVLSDMLKTVKMV</sequence>
<dbReference type="RefSeq" id="XP_008054436.1">
    <property type="nucleotide sequence ID" value="XM_008056245.2"/>
</dbReference>
<comment type="subunit">
    <text evidence="6">Forms a tripartite complex containing GAB1, METTL13 and SPRY2. Within the complex interacts with GAB1 and SPRY2.</text>
</comment>
<dbReference type="GO" id="GO:0008168">
    <property type="term" value="F:methyltransferase activity"/>
    <property type="evidence" value="ECO:0007669"/>
    <property type="project" value="UniProtKB-KW"/>
</dbReference>
<proteinExistence type="inferred from homology"/>